<accession>A0A421DR68</accession>
<keyword evidence="2" id="KW-1185">Reference proteome</keyword>
<dbReference type="OrthoDB" id="9132369at2"/>
<protein>
    <submittedName>
        <fullName evidence="1">Uncharacterized protein</fullName>
    </submittedName>
</protein>
<dbReference type="EMBL" id="MJLZ01000008">
    <property type="protein sequence ID" value="RLM26502.1"/>
    <property type="molecule type" value="Genomic_DNA"/>
</dbReference>
<proteinExistence type="predicted"/>
<evidence type="ECO:0000313" key="2">
    <source>
        <dbReference type="Proteomes" id="UP000285648"/>
    </source>
</evidence>
<dbReference type="AlphaFoldDB" id="A0A421DR68"/>
<dbReference type="InterPro" id="IPR056209">
    <property type="entry name" value="SU10_adaptor"/>
</dbReference>
<dbReference type="Proteomes" id="UP000285648">
    <property type="component" value="Unassembled WGS sequence"/>
</dbReference>
<dbReference type="RefSeq" id="WP_121574169.1">
    <property type="nucleotide sequence ID" value="NZ_MJLZ01000008.1"/>
</dbReference>
<reference evidence="1 2" key="1">
    <citation type="submission" date="2016-09" db="EMBL/GenBank/DDBJ databases">
        <authorList>
            <person name="Doonan J."/>
            <person name="Pachebat J.A."/>
            <person name="Golyshin P.N."/>
            <person name="Denman S."/>
            <person name="Mcdonald J.E."/>
        </authorList>
    </citation>
    <scope>NUCLEOTIDE SEQUENCE [LARGE SCALE GENOMIC DNA]</scope>
    <source>
        <strain evidence="1 2">NCPPB 3934</strain>
    </source>
</reference>
<evidence type="ECO:0000313" key="1">
    <source>
        <dbReference type="EMBL" id="RLM26502.1"/>
    </source>
</evidence>
<sequence length="220" mass="24560">MTTINDIIGRANTLLMDSLWLRWPKSELLDYFNDAINAVIIMRPDAGSSIEIFDCAPGTRQQIPDGAIRLLEITRVIGGRAIQPFPRDALDYQYPDWHSMTGPIERYCYDEQTPQTFFVFPGALAGVQLEVNVARLPAPASISDLGPINVREFPIDDLYVNPVLEWIIFRAFSKDSENGNNAAFASQHYQTFVDLLGVKTQTDTAAGQKKQAQYNGSTQA</sequence>
<gene>
    <name evidence="1" type="ORF">BIY29_05435</name>
</gene>
<comment type="caution">
    <text evidence="1">The sequence shown here is derived from an EMBL/GenBank/DDBJ whole genome shotgun (WGS) entry which is preliminary data.</text>
</comment>
<name>A0A421DR68_9GAMM</name>
<organism evidence="1 2">
    <name type="scientific">Brenneria alni</name>
    <dbReference type="NCBI Taxonomy" id="71656"/>
    <lineage>
        <taxon>Bacteria</taxon>
        <taxon>Pseudomonadati</taxon>
        <taxon>Pseudomonadota</taxon>
        <taxon>Gammaproteobacteria</taxon>
        <taxon>Enterobacterales</taxon>
        <taxon>Pectobacteriaceae</taxon>
        <taxon>Brenneria</taxon>
    </lineage>
</organism>
<dbReference type="Pfam" id="PF24175">
    <property type="entry name" value="SU10_adaptor"/>
    <property type="match status" value="1"/>
</dbReference>